<dbReference type="GO" id="GO:0016853">
    <property type="term" value="F:isomerase activity"/>
    <property type="evidence" value="ECO:0007669"/>
    <property type="project" value="UniProtKB-KW"/>
</dbReference>
<evidence type="ECO:0000256" key="1">
    <source>
        <dbReference type="ARBA" id="ARBA00022598"/>
    </source>
</evidence>
<evidence type="ECO:0000256" key="8">
    <source>
        <dbReference type="ARBA" id="ARBA00023316"/>
    </source>
</evidence>
<dbReference type="Pfam" id="PF08245">
    <property type="entry name" value="Mur_ligase_M"/>
    <property type="match status" value="1"/>
</dbReference>
<keyword evidence="7" id="KW-0131">Cell cycle</keyword>
<gene>
    <name evidence="12" type="ORF">QTN47_26425</name>
</gene>
<evidence type="ECO:0000259" key="9">
    <source>
        <dbReference type="Pfam" id="PF01225"/>
    </source>
</evidence>
<dbReference type="SUPFAM" id="SSF53623">
    <property type="entry name" value="MurD-like peptide ligases, catalytic domain"/>
    <property type="match status" value="1"/>
</dbReference>
<dbReference type="InterPro" id="IPR000713">
    <property type="entry name" value="Mur_ligase_N"/>
</dbReference>
<evidence type="ECO:0000259" key="11">
    <source>
        <dbReference type="Pfam" id="PF08245"/>
    </source>
</evidence>
<evidence type="ECO:0000256" key="3">
    <source>
        <dbReference type="ARBA" id="ARBA00022741"/>
    </source>
</evidence>
<feature type="domain" description="Mur ligase N-terminal catalytic" evidence="9">
    <location>
        <begin position="3"/>
        <end position="97"/>
    </location>
</feature>
<evidence type="ECO:0000256" key="2">
    <source>
        <dbReference type="ARBA" id="ARBA00022618"/>
    </source>
</evidence>
<dbReference type="Pfam" id="PF02875">
    <property type="entry name" value="Mur_ligase_C"/>
    <property type="match status" value="1"/>
</dbReference>
<keyword evidence="5" id="KW-0133">Cell shape</keyword>
<evidence type="ECO:0000256" key="6">
    <source>
        <dbReference type="ARBA" id="ARBA00022984"/>
    </source>
</evidence>
<dbReference type="Gene3D" id="3.40.1190.10">
    <property type="entry name" value="Mur-like, catalytic domain"/>
    <property type="match status" value="1"/>
</dbReference>
<protein>
    <submittedName>
        <fullName evidence="12">Mur ligase family protein</fullName>
    </submittedName>
</protein>
<dbReference type="InterPro" id="IPR050061">
    <property type="entry name" value="MurCDEF_pg_biosynth"/>
</dbReference>
<comment type="caution">
    <text evidence="12">The sequence shown here is derived from an EMBL/GenBank/DDBJ whole genome shotgun (WGS) entry which is preliminary data.</text>
</comment>
<evidence type="ECO:0000256" key="5">
    <source>
        <dbReference type="ARBA" id="ARBA00022960"/>
    </source>
</evidence>
<keyword evidence="4" id="KW-0067">ATP-binding</keyword>
<dbReference type="Proteomes" id="UP001560573">
    <property type="component" value="Unassembled WGS sequence"/>
</dbReference>
<keyword evidence="12" id="KW-0413">Isomerase</keyword>
<name>A0ABV3ZML3_9BACT</name>
<feature type="domain" description="Mur ligase central" evidence="11">
    <location>
        <begin position="109"/>
        <end position="284"/>
    </location>
</feature>
<dbReference type="PANTHER" id="PTHR43445">
    <property type="entry name" value="UDP-N-ACETYLMURAMATE--L-ALANINE LIGASE-RELATED"/>
    <property type="match status" value="1"/>
</dbReference>
<keyword evidence="1 12" id="KW-0436">Ligase</keyword>
<dbReference type="PANTHER" id="PTHR43445:SF5">
    <property type="entry name" value="UDP-N-ACETYLMURAMATE--L-ALANYL-GAMMA-D-GLUTAMYL-MESO-2,6-DIAMINOHEPTANDIOATE LIGASE"/>
    <property type="match status" value="1"/>
</dbReference>
<keyword evidence="6" id="KW-0573">Peptidoglycan synthesis</keyword>
<keyword evidence="3" id="KW-0547">Nucleotide-binding</keyword>
<reference evidence="12 13" key="1">
    <citation type="submission" date="2023-07" db="EMBL/GenBank/DDBJ databases">
        <authorList>
            <person name="Lian W.-H."/>
        </authorList>
    </citation>
    <scope>NUCLEOTIDE SEQUENCE [LARGE SCALE GENOMIC DNA]</scope>
    <source>
        <strain evidence="12 13">SYSU DXS3180</strain>
    </source>
</reference>
<dbReference type="InterPro" id="IPR013221">
    <property type="entry name" value="Mur_ligase_cen"/>
</dbReference>
<dbReference type="InterPro" id="IPR004101">
    <property type="entry name" value="Mur_ligase_C"/>
</dbReference>
<accession>A0ABV3ZML3</accession>
<dbReference type="RefSeq" id="WP_369332489.1">
    <property type="nucleotide sequence ID" value="NZ_JAULBC010000013.1"/>
</dbReference>
<keyword evidence="2" id="KW-0132">Cell division</keyword>
<dbReference type="Pfam" id="PF01225">
    <property type="entry name" value="Mur_ligase"/>
    <property type="match status" value="1"/>
</dbReference>
<evidence type="ECO:0000256" key="4">
    <source>
        <dbReference type="ARBA" id="ARBA00022840"/>
    </source>
</evidence>
<feature type="domain" description="Mur ligase C-terminal" evidence="10">
    <location>
        <begin position="308"/>
        <end position="436"/>
    </location>
</feature>
<organism evidence="12 13">
    <name type="scientific">Danxiaibacter flavus</name>
    <dbReference type="NCBI Taxonomy" id="3049108"/>
    <lineage>
        <taxon>Bacteria</taxon>
        <taxon>Pseudomonadati</taxon>
        <taxon>Bacteroidota</taxon>
        <taxon>Chitinophagia</taxon>
        <taxon>Chitinophagales</taxon>
        <taxon>Chitinophagaceae</taxon>
        <taxon>Danxiaibacter</taxon>
    </lineage>
</organism>
<keyword evidence="13" id="KW-1185">Reference proteome</keyword>
<proteinExistence type="predicted"/>
<dbReference type="SUPFAM" id="SSF51984">
    <property type="entry name" value="MurCD N-terminal domain"/>
    <property type="match status" value="1"/>
</dbReference>
<dbReference type="InterPro" id="IPR036565">
    <property type="entry name" value="Mur-like_cat_sf"/>
</dbReference>
<dbReference type="Gene3D" id="3.90.190.20">
    <property type="entry name" value="Mur ligase, C-terminal domain"/>
    <property type="match status" value="1"/>
</dbReference>
<evidence type="ECO:0000313" key="12">
    <source>
        <dbReference type="EMBL" id="MEX6691073.1"/>
    </source>
</evidence>
<dbReference type="EMBL" id="JAULBC010000013">
    <property type="protein sequence ID" value="MEX6691073.1"/>
    <property type="molecule type" value="Genomic_DNA"/>
</dbReference>
<sequence>MAKVHFISIGGSVMHQLAIALKRKGYIVTGTDDEIFEPARKNLLNEGLLPEKIGWDVSKITSDLDAVILGMHAKNDNPEMAKARELGLKIYSFPEFIYSESIHKKRVVVGGSHGKTTTTSMIMHVLKSTGKPFDWMVGARLEGFDQSVNVTDAPVIVCEGDEYPASAIEKLPKFHFLYPHVAIITGIAWDHINVFPTFDIYLEQFRIFIDKIEKNGLLIYNETDAVLKELVEKHRRADIRYQPYGVPEHSIENGKTTVTIDGHKGELKVFGEHNLLNLHAAWYACKDLAVDAEMFVSSIKSFTGASKRLELFATSAQANVYRDFAHAPSKVKATIEAVKQQFPERKLYAVLELHTYSSLNEQFMHEYDGAMDKADAAVVFYSKHALELKRMPDLPAEKVKEGFNKQELIVINDKDELDKWMESQNYNNSNLLLMSSGNYDGLALEKVIGNIGLHIQ</sequence>
<dbReference type="InterPro" id="IPR036615">
    <property type="entry name" value="Mur_ligase_C_dom_sf"/>
</dbReference>
<evidence type="ECO:0000313" key="13">
    <source>
        <dbReference type="Proteomes" id="UP001560573"/>
    </source>
</evidence>
<dbReference type="Gene3D" id="3.40.50.720">
    <property type="entry name" value="NAD(P)-binding Rossmann-like Domain"/>
    <property type="match status" value="1"/>
</dbReference>
<dbReference type="SUPFAM" id="SSF53244">
    <property type="entry name" value="MurD-like peptide ligases, peptide-binding domain"/>
    <property type="match status" value="1"/>
</dbReference>
<evidence type="ECO:0000259" key="10">
    <source>
        <dbReference type="Pfam" id="PF02875"/>
    </source>
</evidence>
<dbReference type="GO" id="GO:0016874">
    <property type="term" value="F:ligase activity"/>
    <property type="evidence" value="ECO:0007669"/>
    <property type="project" value="UniProtKB-KW"/>
</dbReference>
<evidence type="ECO:0000256" key="7">
    <source>
        <dbReference type="ARBA" id="ARBA00023306"/>
    </source>
</evidence>
<keyword evidence="8" id="KW-0961">Cell wall biogenesis/degradation</keyword>